<accession>A0ABS6WVW4</accession>
<evidence type="ECO:0000313" key="2">
    <source>
        <dbReference type="Proteomes" id="UP001430804"/>
    </source>
</evidence>
<dbReference type="RefSeq" id="WP_219203569.1">
    <property type="nucleotide sequence ID" value="NZ_JAHWQX010000009.1"/>
</dbReference>
<dbReference type="Proteomes" id="UP001430804">
    <property type="component" value="Unassembled WGS sequence"/>
</dbReference>
<evidence type="ECO:0000313" key="1">
    <source>
        <dbReference type="EMBL" id="MBW3099240.1"/>
    </source>
</evidence>
<name>A0ABS6WVW4_9HYPH</name>
<reference evidence="1" key="1">
    <citation type="submission" date="2021-07" db="EMBL/GenBank/DDBJ databases">
        <title>Pseudohoeflea marina sp. nov. a polyhydroxyalcanoate-producing bacterium.</title>
        <authorList>
            <person name="Zheng W."/>
            <person name="Yu S."/>
            <person name="Huang Y."/>
        </authorList>
    </citation>
    <scope>NUCLEOTIDE SEQUENCE</scope>
    <source>
        <strain evidence="1">DP4N28-3</strain>
    </source>
</reference>
<dbReference type="EMBL" id="JAHWQX010000009">
    <property type="protein sequence ID" value="MBW3099240.1"/>
    <property type="molecule type" value="Genomic_DNA"/>
</dbReference>
<protein>
    <submittedName>
        <fullName evidence="1">Uncharacterized protein</fullName>
    </submittedName>
</protein>
<proteinExistence type="predicted"/>
<keyword evidence="2" id="KW-1185">Reference proteome</keyword>
<sequence length="100" mass="11154">MSQITDTFEATGTSDEIISDVIDIAIRHTGTASIDVERQMPSGNWIKIKTGITADYNETWNFGRGVYVTLRLNCTSYTDDAEFAMTAPEPWLPSDQIIYA</sequence>
<comment type="caution">
    <text evidence="1">The sequence shown here is derived from an EMBL/GenBank/DDBJ whole genome shotgun (WGS) entry which is preliminary data.</text>
</comment>
<organism evidence="1 2">
    <name type="scientific">Pseudohoeflea coraliihabitans</name>
    <dbReference type="NCBI Taxonomy" id="2860393"/>
    <lineage>
        <taxon>Bacteria</taxon>
        <taxon>Pseudomonadati</taxon>
        <taxon>Pseudomonadota</taxon>
        <taxon>Alphaproteobacteria</taxon>
        <taxon>Hyphomicrobiales</taxon>
        <taxon>Rhizobiaceae</taxon>
        <taxon>Pseudohoeflea</taxon>
    </lineage>
</organism>
<gene>
    <name evidence="1" type="ORF">KY465_18315</name>
</gene>